<evidence type="ECO:0008006" key="5">
    <source>
        <dbReference type="Google" id="ProtNLM"/>
    </source>
</evidence>
<comment type="caution">
    <text evidence="3">The sequence shown here is derived from an EMBL/GenBank/DDBJ whole genome shotgun (WGS) entry which is preliminary data.</text>
</comment>
<evidence type="ECO:0000313" key="3">
    <source>
        <dbReference type="EMBL" id="OLP89509.1"/>
    </source>
</evidence>
<dbReference type="SUPFAM" id="SSF56219">
    <property type="entry name" value="DNase I-like"/>
    <property type="match status" value="1"/>
</dbReference>
<dbReference type="EMBL" id="LSRX01000756">
    <property type="protein sequence ID" value="OLP89509.1"/>
    <property type="molecule type" value="Genomic_DNA"/>
</dbReference>
<feature type="compositionally biased region" description="Basic and acidic residues" evidence="1">
    <location>
        <begin position="131"/>
        <end position="144"/>
    </location>
</feature>
<feature type="chain" id="PRO_5011982822" description="C2H2-type domain-containing protein" evidence="2">
    <location>
        <begin position="20"/>
        <end position="2678"/>
    </location>
</feature>
<protein>
    <recommendedName>
        <fullName evidence="5">C2H2-type domain-containing protein</fullName>
    </recommendedName>
</protein>
<feature type="compositionally biased region" description="Basic and acidic residues" evidence="1">
    <location>
        <begin position="85"/>
        <end position="94"/>
    </location>
</feature>
<dbReference type="PANTHER" id="PTHR19446">
    <property type="entry name" value="REVERSE TRANSCRIPTASES"/>
    <property type="match status" value="1"/>
</dbReference>
<evidence type="ECO:0000256" key="2">
    <source>
        <dbReference type="SAM" id="SignalP"/>
    </source>
</evidence>
<evidence type="ECO:0000313" key="4">
    <source>
        <dbReference type="Proteomes" id="UP000186817"/>
    </source>
</evidence>
<dbReference type="OrthoDB" id="415157at2759"/>
<accession>A0A1Q9D2V4</accession>
<feature type="region of interest" description="Disordered" evidence="1">
    <location>
        <begin position="85"/>
        <end position="184"/>
    </location>
</feature>
<gene>
    <name evidence="3" type="ORF">AK812_SmicGene29021</name>
</gene>
<organism evidence="3 4">
    <name type="scientific">Symbiodinium microadriaticum</name>
    <name type="common">Dinoflagellate</name>
    <name type="synonym">Zooxanthella microadriatica</name>
    <dbReference type="NCBI Taxonomy" id="2951"/>
    <lineage>
        <taxon>Eukaryota</taxon>
        <taxon>Sar</taxon>
        <taxon>Alveolata</taxon>
        <taxon>Dinophyceae</taxon>
        <taxon>Suessiales</taxon>
        <taxon>Symbiodiniaceae</taxon>
        <taxon>Symbiodinium</taxon>
    </lineage>
</organism>
<keyword evidence="2" id="KW-0732">Signal</keyword>
<dbReference type="Proteomes" id="UP000186817">
    <property type="component" value="Unassembled WGS sequence"/>
</dbReference>
<dbReference type="Gene3D" id="3.60.10.10">
    <property type="entry name" value="Endonuclease/exonuclease/phosphatase"/>
    <property type="match status" value="1"/>
</dbReference>
<keyword evidence="4" id="KW-1185">Reference proteome</keyword>
<name>A0A1Q9D2V4_SYMMI</name>
<reference evidence="3 4" key="1">
    <citation type="submission" date="2016-02" db="EMBL/GenBank/DDBJ databases">
        <title>Genome analysis of coral dinoflagellate symbionts highlights evolutionary adaptations to a symbiotic lifestyle.</title>
        <authorList>
            <person name="Aranda M."/>
            <person name="Li Y."/>
            <person name="Liew Y.J."/>
            <person name="Baumgarten S."/>
            <person name="Simakov O."/>
            <person name="Wilson M."/>
            <person name="Piel J."/>
            <person name="Ashoor H."/>
            <person name="Bougouffa S."/>
            <person name="Bajic V.B."/>
            <person name="Ryu T."/>
            <person name="Ravasi T."/>
            <person name="Bayer T."/>
            <person name="Micklem G."/>
            <person name="Kim H."/>
            <person name="Bhak J."/>
            <person name="Lajeunesse T.C."/>
            <person name="Voolstra C.R."/>
        </authorList>
    </citation>
    <scope>NUCLEOTIDE SEQUENCE [LARGE SCALE GENOMIC DNA]</scope>
    <source>
        <strain evidence="3 4">CCMP2467</strain>
    </source>
</reference>
<sequence>MSGHSAYIVFFVFILQARGFWTFPGVSVAPARAETAYAKPYGFTKRCGGESATTGLGRASNILSGGPPLSVNTANSSEVHFAAAGEHHGQELEVRAPPPAWDGSRAQDLAWSAGAWSAPRRPWSPRRKSEKGKGKGGKPDRESSQGRAPHGPAPPKAAQLPKTPVPGPSSAGKEAMASAGSSSSVEKAALDKILLAMKENESDLTPQLRDLLAQHQQVDAREEAKVMHRVVASKAAAKGAAQTPGGEMQLCASMERLPGPDPHHSAKSGGGAHSYHGGVCDKGGTMGASLAGGCLSSHSHGHRWAAGHLRRGRGEGHRAHGVMEARTDEAAASEAQAQKVVEQVTAKGAELVEALSKVRGQALEEATKEQGRERWNALQLQADLAFDELGLPFTPGEDTRLLNAEVSDEMWHWQPPDVEPVDVPRSLCQRGHAPCHAPVLLPADARDQVPRPTVIKVMVAEALELLPETIKGPFKYAPIDTLPALAGAVDGEDEHRHFAVFDPVFHSRSRRRAPDWNVIECVADAVAASPFRTRTAQLIVRPLPGLPIPQFTLCPVTVDRPLSVLPVDARGIGLHICTVAVAPGYTILEVVQQMIAAACDRSGLLSQVTRRTHALLDASGQPVDSLAEQLHQHEWLVIAPLSPAAIGMIGAGPSPASTTSTCTMMQARPPGLLGADIGAWPISALPAALAGAELSPASMSNTAGARLPVSHLCLFPEFGLGEKRTIPFSLLTKGFPPVRLQGSSRWSMVEFSNYAAMQLDSQPVRVQFLTTPLPDLDIPQVVVTVPGDVASGVLVPLDLRALGLGILTLPISAEATVRDILDRAAECEPDLHDRLVEPWGQDRVYLQDHQGLVYESMPRELSALQWLVLRVGAQPFPTRRHIQADPSAFAVPGRDAVTTATTTMMSPGPQVSFVLVCEGATVRTANSPVDAVNLQQVVVELVRGLVGLGRLGKPFRLTLAPILPRTTASNHYVIPLLAHARPTGTTVFYDPGTDGLQLSSLTLSESSTATDVLAPAQRQAGFRLQVNGVPSELRRRPLQFGDYLQLVPPGQSGLASYNVVPLLEQVHELRLLSVPLDLPAAHLQVQGENIVAMVWQSDLAFSEALRRRLIERTARMGTPHPRRSSVWLFQAARAPHKVWLDIALTPAPGEAMRLLISEAELFSAPVHLLDAAITVWLDIALTPAPGEAMRLLSEAELFSAPVHLLDAAITVATTASAVFIIHDPAADFMPFMVADPHSALCYRLMHLAHGTTADIAALPVPPGMHYQPPEIAQPGAHFLLRVNRRQTPASSQPVQVHPVTTSDPEGAVPDGDPGADSLSSGPTSLAQIRWPPAPRKPLVSPSPEQWTAATDAYRQQVKAQAGEPIRALLFFVDGHPITKAAAAFFFHQCVRGVVPMLTYTPAHKGHPGNELAESLAKEALKPHGLQAPPGDSLLPQYVQDRDFDWLWLHGAATFRADWPHLDADGHTIPSRVDPVIPLPPSPQAWGPAVANPSHHEQQVECRIGSYNTLSAKTALQKRCLATYMRQHKLAFLGLQECKINTQPVTKVDGVLRLAGPAPDGQLGCQIWVDLAAGVDWNERCFAIIYRHERLLVATARIGRMRLALISAHAPASTATDEQIDSWWELFRSRLRALPAMTAPLVCIDANARYCLAGNEESAVNRNACQLDTTLAEFGLGRTSAYTAQRHQKHTWRPPSGSQAAPACIDYILMPGQWLPQCHDIGVVPMLDMFSGFDHQPIQCHLQAAFSVPQHTGRPLPRDFFFTDVGRARLREIYQSMPEIPWAVDVDTHVALINQHLRDGLQQHVIEHAATPRKPTISQATWQLLREKRQLRRVFRRRTELHQRQVLACCLRGWQRATQVAPAQTPNLAKRRDMEVAAHMTSMHVLSQAIRDASRADEAAFARHAFQVARDKGPAHLASQIRAILKSGRKYKPPSIAVTLQHGDHLLSEPEHVKAVFGQQFAASEKAKPATLCDLARPSAGAVPAQAPHITGVPSLCQLSAAFASLKVRKASGLTQLPAEVFCRCPAEAALAHMPVILKCVARNTYPTLWKGVVAVPLLKPGKRPTDPTSYRSIALAEPPSKAVGRSLRPQLEWALESTALPTVGGARKSWPTELPALAIQSHIDRLRAGKKAGAVIYIDGVSAFYSVDRDVLFDEGLLRYQQRLADLPLETSVRDRVSSALAGQGSLGRNGVPDTAQQLLRNAMQGTWFTTDATQACIYQTECGTTPGSPLADIAFQLALELAIRSLSEQLSAEGLAAIAGAQLANASSHPTSWLDDVAVLLEAPTPSALVTRVARAIVLIQQYLSTVGIQLNFQPGKSEVMLIWGGPGSQAAREKALVRDNCLIPVVLSDGQKVQVRGVDSYKHLGTFRTTTGSLHKELHYRAEQVPCRRLSQDQVHARGDAYLKACLIEGGTWLQQVRSAPGEMAAGLPRDGQSFEEAQAHAKLDELGFHFYKVGANAQAPGLLVCRLCGVGCRGQAALAAHHAKRHDYHSNASLAYGTMCEVCGKQFWTTDKLAQHLRRARDCADAYRGADLSPQAPERSAHSDLPPVRAFGPQPWWATLRPRYDLPDLEAPGTTDPVLALSTLDTLAKLPPFLNQWLRQVEVTWSSVCEDPRVRGTPPCARLAVRIASLLGSSVQDETIFEGDFVAVARSGTAIFGPRRLLKEALIEWPFCSHG</sequence>
<proteinExistence type="predicted"/>
<feature type="compositionally biased region" description="Polar residues" evidence="1">
    <location>
        <begin position="1287"/>
        <end position="1303"/>
    </location>
</feature>
<feature type="compositionally biased region" description="Polar residues" evidence="1">
    <location>
        <begin position="1317"/>
        <end position="1326"/>
    </location>
</feature>
<evidence type="ECO:0000256" key="1">
    <source>
        <dbReference type="SAM" id="MobiDB-lite"/>
    </source>
</evidence>
<feature type="region of interest" description="Disordered" evidence="1">
    <location>
        <begin position="1287"/>
        <end position="1343"/>
    </location>
</feature>
<feature type="signal peptide" evidence="2">
    <location>
        <begin position="1"/>
        <end position="19"/>
    </location>
</feature>
<dbReference type="InterPro" id="IPR036691">
    <property type="entry name" value="Endo/exonu/phosph_ase_sf"/>
</dbReference>